<reference evidence="3" key="1">
    <citation type="submission" date="2016-10" db="EMBL/GenBank/DDBJ databases">
        <authorList>
            <person name="Varghese N."/>
            <person name="Submissions S."/>
        </authorList>
    </citation>
    <scope>NUCLEOTIDE SEQUENCE [LARGE SCALE GENOMIC DNA]</scope>
    <source>
        <strain evidence="3">CGMCC 1.10118</strain>
    </source>
</reference>
<dbReference type="EMBL" id="FNPB01000016">
    <property type="protein sequence ID" value="SDY45603.1"/>
    <property type="molecule type" value="Genomic_DNA"/>
</dbReference>
<dbReference type="GeneID" id="14336458"/>
<protein>
    <recommendedName>
        <fullName evidence="1">HVO-2833 C-terminal domain-containing protein</fullName>
    </recommendedName>
</protein>
<gene>
    <name evidence="2" type="ORF">SAMN04487946_11659</name>
</gene>
<evidence type="ECO:0000313" key="2">
    <source>
        <dbReference type="EMBL" id="SDY45603.1"/>
    </source>
</evidence>
<dbReference type="RefSeq" id="WP_015310258.1">
    <property type="nucleotide sequence ID" value="NZ_FNPB01000016.1"/>
</dbReference>
<keyword evidence="3" id="KW-1185">Reference proteome</keyword>
<evidence type="ECO:0000259" key="1">
    <source>
        <dbReference type="Pfam" id="PF24271"/>
    </source>
</evidence>
<dbReference type="SUPFAM" id="SSF46785">
    <property type="entry name" value="Winged helix' DNA-binding domain"/>
    <property type="match status" value="1"/>
</dbReference>
<dbReference type="OrthoDB" id="95477at2157"/>
<name>A0A1H3K075_9EURY</name>
<sequence length="316" mass="35550">MISKAGLAVLDALSTGREATPEELAAETGYSRDHLYEVLDEFLATGLLAETRSPSNQRRVRIAEHPVTEAYRTLQSVFSHVDWTELLSPAALRVCWYLDRPRHIADIADRLGITRQGVHSALSPLKHRALLSRSDPKYALQDEVSPLLAFVRAAVEHEHRSRVREIAPSATIAWCDPKRSLVRVQTGEDTDALQAAPDWKMTGLGRFAVYGLQFFLAGEPPFWYAPDEELPPAEVVCHTLLLDSGSRRVSYSMLLIEAEDIDQETLVETAQWYDLEPTVKALYRPLQGDFDRPDDLPVILPKKDEYMALKEQYGVA</sequence>
<dbReference type="InterPro" id="IPR036390">
    <property type="entry name" value="WH_DNA-bd_sf"/>
</dbReference>
<organism evidence="2 3">
    <name type="scientific">Halobellus clavatus</name>
    <dbReference type="NCBI Taxonomy" id="660517"/>
    <lineage>
        <taxon>Archaea</taxon>
        <taxon>Methanobacteriati</taxon>
        <taxon>Methanobacteriota</taxon>
        <taxon>Stenosarchaea group</taxon>
        <taxon>Halobacteria</taxon>
        <taxon>Halobacteriales</taxon>
        <taxon>Haloferacaceae</taxon>
        <taxon>Halobellus</taxon>
    </lineage>
</organism>
<dbReference type="InterPro" id="IPR036388">
    <property type="entry name" value="WH-like_DNA-bd_sf"/>
</dbReference>
<dbReference type="InterPro" id="IPR056528">
    <property type="entry name" value="HVO_2833_C"/>
</dbReference>
<proteinExistence type="predicted"/>
<dbReference type="STRING" id="660517.SAMN04487946_11659"/>
<dbReference type="AlphaFoldDB" id="A0A1H3K075"/>
<evidence type="ECO:0000313" key="3">
    <source>
        <dbReference type="Proteomes" id="UP000199170"/>
    </source>
</evidence>
<accession>A0A1H3K075</accession>
<feature type="domain" description="HVO-2833 C-terminal" evidence="1">
    <location>
        <begin position="196"/>
        <end position="315"/>
    </location>
</feature>
<dbReference type="Gene3D" id="1.10.10.10">
    <property type="entry name" value="Winged helix-like DNA-binding domain superfamily/Winged helix DNA-binding domain"/>
    <property type="match status" value="1"/>
</dbReference>
<dbReference type="Proteomes" id="UP000199170">
    <property type="component" value="Unassembled WGS sequence"/>
</dbReference>
<dbReference type="Pfam" id="PF24271">
    <property type="entry name" value="HVO_2833_C"/>
    <property type="match status" value="1"/>
</dbReference>